<name>A0A2C9D3A3_9HYPH</name>
<dbReference type="OrthoDB" id="9808976at2"/>
<organism evidence="2 3">
    <name type="scientific">Hartmannibacter diazotrophicus</name>
    <dbReference type="NCBI Taxonomy" id="1482074"/>
    <lineage>
        <taxon>Bacteria</taxon>
        <taxon>Pseudomonadati</taxon>
        <taxon>Pseudomonadota</taxon>
        <taxon>Alphaproteobacteria</taxon>
        <taxon>Hyphomicrobiales</taxon>
        <taxon>Pleomorphomonadaceae</taxon>
        <taxon>Hartmannibacter</taxon>
    </lineage>
</organism>
<gene>
    <name evidence="2" type="ORF">HDIA_1266</name>
</gene>
<evidence type="ECO:0000313" key="2">
    <source>
        <dbReference type="EMBL" id="SON54807.1"/>
    </source>
</evidence>
<dbReference type="RefSeq" id="WP_099555395.1">
    <property type="nucleotide sequence ID" value="NZ_LT960614.1"/>
</dbReference>
<dbReference type="EMBL" id="LT960614">
    <property type="protein sequence ID" value="SON54807.1"/>
    <property type="molecule type" value="Genomic_DNA"/>
</dbReference>
<dbReference type="KEGG" id="hdi:HDIA_1266"/>
<evidence type="ECO:0000313" key="3">
    <source>
        <dbReference type="Proteomes" id="UP000223606"/>
    </source>
</evidence>
<sequence>MIDVAHASDAGWEFASSALGWDVAYDATPAIAQHEIDAASLTVDVFDDITSPALWAEWDALEATGHLTVFQSRFFMEHFLGRIPQEHGARPYVVVVRDRAGQPQVLIPFVWRRRGAMRMLELADLDLCDYCAPILGPAARFDARQAAIMWKKVVAALPAADGLSMKKMPRTVGPLDNPLALLPDSIMMGVSTSVVPIRDIDLTRTSAHRDAAGKIRKMKKEGDYVFRRVTDPDEVARAVNIMITQRHHRCRELGQTSNLDNPNIGAFFRDLAVAGAASGRTSMTTIDFDGATIATFLGFTYRGRFNGIITTMGGNQYRRYSPGLCNMVSTQDLCKEEGLEVFDIGVGAHAYKARFGGTPLDLFEYHTPLTLRGHLPAIKRRLVRDARIYFDKYPGLNRKVRRLLRK</sequence>
<evidence type="ECO:0000259" key="1">
    <source>
        <dbReference type="Pfam" id="PF13480"/>
    </source>
</evidence>
<feature type="domain" description="BioF2-like acetyltransferase" evidence="1">
    <location>
        <begin position="208"/>
        <end position="352"/>
    </location>
</feature>
<dbReference type="InterPro" id="IPR016181">
    <property type="entry name" value="Acyl_CoA_acyltransferase"/>
</dbReference>
<accession>A0A2C9D3A3</accession>
<dbReference type="Pfam" id="PF13480">
    <property type="entry name" value="Acetyltransf_6"/>
    <property type="match status" value="1"/>
</dbReference>
<dbReference type="AlphaFoldDB" id="A0A2C9D3A3"/>
<protein>
    <submittedName>
        <fullName evidence="2">Protein involved in cellulose biosynthesis (CelD)</fullName>
    </submittedName>
</protein>
<proteinExistence type="predicted"/>
<keyword evidence="3" id="KW-1185">Reference proteome</keyword>
<dbReference type="SUPFAM" id="SSF55729">
    <property type="entry name" value="Acyl-CoA N-acyltransferases (Nat)"/>
    <property type="match status" value="1"/>
</dbReference>
<reference evidence="3" key="1">
    <citation type="submission" date="2017-09" db="EMBL/GenBank/DDBJ databases">
        <title>Genome sequence of Nannocystis excedens DSM 71.</title>
        <authorList>
            <person name="Blom J."/>
        </authorList>
    </citation>
    <scope>NUCLEOTIDE SEQUENCE [LARGE SCALE GENOMIC DNA]</scope>
    <source>
        <strain evidence="3">type strain: E19</strain>
    </source>
</reference>
<dbReference type="Proteomes" id="UP000223606">
    <property type="component" value="Chromosome 1"/>
</dbReference>
<dbReference type="InterPro" id="IPR038740">
    <property type="entry name" value="BioF2-like_GNAT_dom"/>
</dbReference>